<keyword evidence="12" id="KW-1185">Reference proteome</keyword>
<evidence type="ECO:0000256" key="3">
    <source>
        <dbReference type="ARBA" id="ARBA00010712"/>
    </source>
</evidence>
<feature type="domain" description="N-acetyltransferase" evidence="10">
    <location>
        <begin position="9"/>
        <end position="162"/>
    </location>
</feature>
<proteinExistence type="inferred from homology"/>
<dbReference type="CDD" id="cd04301">
    <property type="entry name" value="NAT_SF"/>
    <property type="match status" value="1"/>
</dbReference>
<evidence type="ECO:0000256" key="4">
    <source>
        <dbReference type="ARBA" id="ARBA00012355"/>
    </source>
</evidence>
<dbReference type="Pfam" id="PF00583">
    <property type="entry name" value="Acetyltransf_1"/>
    <property type="match status" value="1"/>
</dbReference>
<dbReference type="Gene3D" id="3.40.630.30">
    <property type="match status" value="1"/>
</dbReference>
<keyword evidence="6 9" id="KW-0808">Transferase</keyword>
<keyword evidence="7 9" id="KW-0012">Acyltransferase</keyword>
<dbReference type="InterPro" id="IPR016181">
    <property type="entry name" value="Acyl_CoA_acyltransferase"/>
</dbReference>
<sequence>MMPKKYEQIVFRKPTPMDGADMYQLVKESGVLDTNSEYCYLMLCKYFSDTCVIAESNGQMVGFVSAFQPPAEKDCMFIWQIAVSTKYQGSGIGTYLIQAALSQQDMGVRYIEATISLGNAASIALFDKIAKQLGSICTVSSGFESHHFSDKLHEAEWLHRIGPFSLEPSNHQLGEFIQ</sequence>
<evidence type="ECO:0000259" key="10">
    <source>
        <dbReference type="PROSITE" id="PS51186"/>
    </source>
</evidence>
<dbReference type="InterPro" id="IPR000182">
    <property type="entry name" value="GNAT_dom"/>
</dbReference>
<comment type="pathway">
    <text evidence="2 9">Amine and polyamine biosynthesis; ectoine biosynthesis; L-ectoine from L-aspartate 4-semialdehyde: step 2/3.</text>
</comment>
<evidence type="ECO:0000256" key="2">
    <source>
        <dbReference type="ARBA" id="ARBA00004978"/>
    </source>
</evidence>
<dbReference type="NCBIfam" id="TIGR02406">
    <property type="entry name" value="ectoine_EctA"/>
    <property type="match status" value="1"/>
</dbReference>
<gene>
    <name evidence="9 11" type="primary">ectA</name>
    <name evidence="11" type="ORF">G9U52_25845</name>
</gene>
<evidence type="ECO:0000256" key="5">
    <source>
        <dbReference type="ARBA" id="ARBA00017935"/>
    </source>
</evidence>
<dbReference type="RefSeq" id="WP_166153549.1">
    <property type="nucleotide sequence ID" value="NZ_JAAOIW010000011.1"/>
</dbReference>
<dbReference type="SUPFAM" id="SSF55729">
    <property type="entry name" value="Acyl-CoA N-acyltransferases (Nat)"/>
    <property type="match status" value="1"/>
</dbReference>
<dbReference type="EMBL" id="JAAOIW010000011">
    <property type="protein sequence ID" value="NHN33241.1"/>
    <property type="molecule type" value="Genomic_DNA"/>
</dbReference>
<evidence type="ECO:0000256" key="9">
    <source>
        <dbReference type="RuleBase" id="RU365045"/>
    </source>
</evidence>
<accession>A0ABX0JDB1</accession>
<evidence type="ECO:0000256" key="1">
    <source>
        <dbReference type="ARBA" id="ARBA00003741"/>
    </source>
</evidence>
<dbReference type="PROSITE" id="PS51186">
    <property type="entry name" value="GNAT"/>
    <property type="match status" value="1"/>
</dbReference>
<name>A0ABX0JDB1_9BACL</name>
<evidence type="ECO:0000313" key="11">
    <source>
        <dbReference type="EMBL" id="NHN33241.1"/>
    </source>
</evidence>
<comment type="caution">
    <text evidence="11">The sequence shown here is derived from an EMBL/GenBank/DDBJ whole genome shotgun (WGS) entry which is preliminary data.</text>
</comment>
<comment type="similarity">
    <text evidence="3 9">Belongs to the acetyltransferase family. EctA subfamily.</text>
</comment>
<reference evidence="11" key="1">
    <citation type="submission" date="2020-03" db="EMBL/GenBank/DDBJ databases">
        <title>Draft sequencing of Paenibacilllus sp. S3N08.</title>
        <authorList>
            <person name="Kim D.-U."/>
        </authorList>
    </citation>
    <scope>NUCLEOTIDE SEQUENCE</scope>
    <source>
        <strain evidence="11">S3N08</strain>
    </source>
</reference>
<dbReference type="Proteomes" id="UP001165962">
    <property type="component" value="Unassembled WGS sequence"/>
</dbReference>
<evidence type="ECO:0000256" key="7">
    <source>
        <dbReference type="ARBA" id="ARBA00023315"/>
    </source>
</evidence>
<comment type="function">
    <text evidence="1 9">Catalyzes the acetylation of L-2,4-diaminobutyrate (DABA) to gamma-N-acetyl-alpha,gamma-diaminobutyric acid (ADABA) with acetyl coenzyme A.</text>
</comment>
<dbReference type="InterPro" id="IPR012772">
    <property type="entry name" value="Ectoine_EctA"/>
</dbReference>
<dbReference type="EC" id="2.3.1.178" evidence="4 9"/>
<organism evidence="11 12">
    <name type="scientific">Paenibacillus agricola</name>
    <dbReference type="NCBI Taxonomy" id="2716264"/>
    <lineage>
        <taxon>Bacteria</taxon>
        <taxon>Bacillati</taxon>
        <taxon>Bacillota</taxon>
        <taxon>Bacilli</taxon>
        <taxon>Bacillales</taxon>
        <taxon>Paenibacillaceae</taxon>
        <taxon>Paenibacillus</taxon>
    </lineage>
</organism>
<evidence type="ECO:0000256" key="8">
    <source>
        <dbReference type="ARBA" id="ARBA00048924"/>
    </source>
</evidence>
<protein>
    <recommendedName>
        <fullName evidence="5 9">L-2,4-diaminobutyric acid acetyltransferase</fullName>
        <shortName evidence="9">DABA acetyltransferase</shortName>
        <ecNumber evidence="4 9">2.3.1.178</ecNumber>
    </recommendedName>
</protein>
<evidence type="ECO:0000256" key="6">
    <source>
        <dbReference type="ARBA" id="ARBA00022679"/>
    </source>
</evidence>
<evidence type="ECO:0000313" key="12">
    <source>
        <dbReference type="Proteomes" id="UP001165962"/>
    </source>
</evidence>
<dbReference type="GO" id="GO:0033816">
    <property type="term" value="F:diaminobutyrate acetyltransferase activity"/>
    <property type="evidence" value="ECO:0007669"/>
    <property type="project" value="UniProtKB-EC"/>
</dbReference>
<comment type="catalytic activity">
    <reaction evidence="8 9">
        <text>L-2,4-diaminobutanoate + acetyl-CoA = (2S)-4-acetamido-2-aminobutanoate + CoA + H(+)</text>
        <dbReference type="Rhea" id="RHEA:16901"/>
        <dbReference type="ChEBI" id="CHEBI:15378"/>
        <dbReference type="ChEBI" id="CHEBI:57287"/>
        <dbReference type="ChEBI" id="CHEBI:57288"/>
        <dbReference type="ChEBI" id="CHEBI:58761"/>
        <dbReference type="ChEBI" id="CHEBI:58929"/>
        <dbReference type="EC" id="2.3.1.178"/>
    </reaction>
</comment>